<sequence length="71" mass="7920">MASVKSQHASNTLYNHSSSESTQHNSTFHPLNNSSTSLFTTITQIKNSLLENQDNISLLTQLAMQLQNRNT</sequence>
<gene>
    <name evidence="2" type="ORF">RhiirA1_483033</name>
</gene>
<name>A0A2N0QL41_9GLOM</name>
<comment type="caution">
    <text evidence="2">The sequence shown here is derived from an EMBL/GenBank/DDBJ whole genome shotgun (WGS) entry which is preliminary data.</text>
</comment>
<evidence type="ECO:0000313" key="2">
    <source>
        <dbReference type="EMBL" id="PKC51771.1"/>
    </source>
</evidence>
<dbReference type="VEuPathDB" id="FungiDB:RhiirA1_483033"/>
<proteinExistence type="predicted"/>
<accession>A0A2N0QL41</accession>
<reference evidence="2 3" key="2">
    <citation type="submission" date="2017-10" db="EMBL/GenBank/DDBJ databases">
        <title>Genome analyses suggest a sexual origin of heterokaryosis in a supposedly ancient asexual fungus.</title>
        <authorList>
            <person name="Corradi N."/>
            <person name="Sedzielewska K."/>
            <person name="Noel J."/>
            <person name="Charron P."/>
            <person name="Farinelli L."/>
            <person name="Marton T."/>
            <person name="Kruger M."/>
            <person name="Pelin A."/>
            <person name="Brachmann A."/>
            <person name="Corradi N."/>
        </authorList>
    </citation>
    <scope>NUCLEOTIDE SEQUENCE [LARGE SCALE GENOMIC DNA]</scope>
    <source>
        <strain evidence="2 3">A1</strain>
    </source>
</reference>
<organism evidence="2 3">
    <name type="scientific">Rhizophagus irregularis</name>
    <dbReference type="NCBI Taxonomy" id="588596"/>
    <lineage>
        <taxon>Eukaryota</taxon>
        <taxon>Fungi</taxon>
        <taxon>Fungi incertae sedis</taxon>
        <taxon>Mucoromycota</taxon>
        <taxon>Glomeromycotina</taxon>
        <taxon>Glomeromycetes</taxon>
        <taxon>Glomerales</taxon>
        <taxon>Glomeraceae</taxon>
        <taxon>Rhizophagus</taxon>
    </lineage>
</organism>
<reference evidence="2 3" key="1">
    <citation type="submission" date="2017-10" db="EMBL/GenBank/DDBJ databases">
        <title>Extensive intraspecific genome diversity in a model arbuscular mycorrhizal fungus.</title>
        <authorList>
            <person name="Chen E.C.H."/>
            <person name="Morin E."/>
            <person name="Baudet D."/>
            <person name="Noel J."/>
            <person name="Ndikumana S."/>
            <person name="Charron P."/>
            <person name="St-Onge C."/>
            <person name="Giorgi J."/>
            <person name="Grigoriev I.V."/>
            <person name="Roux C."/>
            <person name="Martin F.M."/>
            <person name="Corradi N."/>
        </authorList>
    </citation>
    <scope>NUCLEOTIDE SEQUENCE [LARGE SCALE GENOMIC DNA]</scope>
    <source>
        <strain evidence="2 3">A1</strain>
    </source>
</reference>
<evidence type="ECO:0000313" key="3">
    <source>
        <dbReference type="Proteomes" id="UP000232688"/>
    </source>
</evidence>
<protein>
    <submittedName>
        <fullName evidence="2">Uncharacterized protein</fullName>
    </submittedName>
</protein>
<dbReference type="AlphaFoldDB" id="A0A2N0QL41"/>
<dbReference type="Proteomes" id="UP000232688">
    <property type="component" value="Unassembled WGS sequence"/>
</dbReference>
<feature type="region of interest" description="Disordered" evidence="1">
    <location>
        <begin position="1"/>
        <end position="34"/>
    </location>
</feature>
<dbReference type="EMBL" id="LLXH01007034">
    <property type="protein sequence ID" value="PKC51771.1"/>
    <property type="molecule type" value="Genomic_DNA"/>
</dbReference>
<evidence type="ECO:0000256" key="1">
    <source>
        <dbReference type="SAM" id="MobiDB-lite"/>
    </source>
</evidence>